<dbReference type="InterPro" id="IPR011009">
    <property type="entry name" value="Kinase-like_dom_sf"/>
</dbReference>
<dbReference type="Gene3D" id="1.10.510.10">
    <property type="entry name" value="Transferase(Phosphotransferase) domain 1"/>
    <property type="match status" value="1"/>
</dbReference>
<keyword evidence="2" id="KW-0808">Transferase</keyword>
<keyword evidence="11" id="KW-1185">Reference proteome</keyword>
<accession>A0A183AMM8</accession>
<evidence type="ECO:0000256" key="1">
    <source>
        <dbReference type="ARBA" id="ARBA00004308"/>
    </source>
</evidence>
<keyword evidence="5" id="KW-0067">ATP-binding</keyword>
<dbReference type="InterPro" id="IPR020635">
    <property type="entry name" value="Tyr_kinase_cat_dom"/>
</dbReference>
<reference evidence="12" key="1">
    <citation type="submission" date="2016-06" db="UniProtKB">
        <authorList>
            <consortium name="WormBaseParasite"/>
        </authorList>
    </citation>
    <scope>IDENTIFICATION</scope>
</reference>
<dbReference type="GO" id="GO:0004714">
    <property type="term" value="F:transmembrane receptor protein tyrosine kinase activity"/>
    <property type="evidence" value="ECO:0007669"/>
    <property type="project" value="TreeGrafter"/>
</dbReference>
<dbReference type="FunFam" id="1.10.510.10:FF:001512">
    <property type="entry name" value="Receptor tyrosine-protein kinase erbB-2"/>
    <property type="match status" value="1"/>
</dbReference>
<dbReference type="OrthoDB" id="5984265at2759"/>
<evidence type="ECO:0000313" key="12">
    <source>
        <dbReference type="WBParaSite" id="ECPE_0000823501-mRNA-1"/>
    </source>
</evidence>
<dbReference type="GO" id="GO:0043235">
    <property type="term" value="C:receptor complex"/>
    <property type="evidence" value="ECO:0007669"/>
    <property type="project" value="TreeGrafter"/>
</dbReference>
<keyword evidence="4" id="KW-0418">Kinase</keyword>
<dbReference type="AlphaFoldDB" id="A0A183AMM8"/>
<evidence type="ECO:0000313" key="11">
    <source>
        <dbReference type="Proteomes" id="UP000272942"/>
    </source>
</evidence>
<dbReference type="InterPro" id="IPR000719">
    <property type="entry name" value="Prot_kinase_dom"/>
</dbReference>
<keyword evidence="8" id="KW-1133">Transmembrane helix</keyword>
<feature type="domain" description="Protein kinase" evidence="9">
    <location>
        <begin position="1"/>
        <end position="233"/>
    </location>
</feature>
<name>A0A183AMM8_9TREM</name>
<keyword evidence="3" id="KW-0547">Nucleotide-binding</keyword>
<dbReference type="GO" id="GO:0012505">
    <property type="term" value="C:endomembrane system"/>
    <property type="evidence" value="ECO:0007669"/>
    <property type="project" value="UniProtKB-SubCell"/>
</dbReference>
<dbReference type="GO" id="GO:0005524">
    <property type="term" value="F:ATP binding"/>
    <property type="evidence" value="ECO:0007669"/>
    <property type="project" value="UniProtKB-KW"/>
</dbReference>
<dbReference type="GO" id="GO:0048468">
    <property type="term" value="P:cell development"/>
    <property type="evidence" value="ECO:0007669"/>
    <property type="project" value="UniProtKB-ARBA"/>
</dbReference>
<dbReference type="PRINTS" id="PR00109">
    <property type="entry name" value="TYRKINASE"/>
</dbReference>
<dbReference type="GO" id="GO:0007169">
    <property type="term" value="P:cell surface receptor protein tyrosine kinase signaling pathway"/>
    <property type="evidence" value="ECO:0007669"/>
    <property type="project" value="TreeGrafter"/>
</dbReference>
<evidence type="ECO:0000256" key="4">
    <source>
        <dbReference type="ARBA" id="ARBA00022777"/>
    </source>
</evidence>
<dbReference type="GO" id="GO:0050793">
    <property type="term" value="P:regulation of developmental process"/>
    <property type="evidence" value="ECO:0007669"/>
    <property type="project" value="UniProtKB-ARBA"/>
</dbReference>
<dbReference type="InterPro" id="IPR008266">
    <property type="entry name" value="Tyr_kinase_AS"/>
</dbReference>
<dbReference type="PANTHER" id="PTHR24416:SF611">
    <property type="entry name" value="TYROSINE-PROTEIN KINASE TRANSMEMBRANE RECEPTOR ROR"/>
    <property type="match status" value="1"/>
</dbReference>
<keyword evidence="7" id="KW-0829">Tyrosine-protein kinase</keyword>
<protein>
    <submittedName>
        <fullName evidence="12">Protein kinase domain-containing protein</fullName>
    </submittedName>
</protein>
<dbReference type="Proteomes" id="UP000272942">
    <property type="component" value="Unassembled WGS sequence"/>
</dbReference>
<feature type="transmembrane region" description="Helical" evidence="8">
    <location>
        <begin position="7"/>
        <end position="24"/>
    </location>
</feature>
<dbReference type="GO" id="GO:0030182">
    <property type="term" value="P:neuron differentiation"/>
    <property type="evidence" value="ECO:0007669"/>
    <property type="project" value="UniProtKB-ARBA"/>
</dbReference>
<proteinExistence type="predicted"/>
<dbReference type="PANTHER" id="PTHR24416">
    <property type="entry name" value="TYROSINE-PROTEIN KINASE RECEPTOR"/>
    <property type="match status" value="1"/>
</dbReference>
<evidence type="ECO:0000256" key="3">
    <source>
        <dbReference type="ARBA" id="ARBA00022741"/>
    </source>
</evidence>
<dbReference type="EMBL" id="UZAN01045674">
    <property type="protein sequence ID" value="VDP83008.1"/>
    <property type="molecule type" value="Genomic_DNA"/>
</dbReference>
<reference evidence="10 11" key="2">
    <citation type="submission" date="2018-11" db="EMBL/GenBank/DDBJ databases">
        <authorList>
            <consortium name="Pathogen Informatics"/>
        </authorList>
    </citation>
    <scope>NUCLEOTIDE SEQUENCE [LARGE SCALE GENOMIC DNA]</scope>
    <source>
        <strain evidence="10 11">Egypt</strain>
    </source>
</reference>
<dbReference type="InterPro" id="IPR050122">
    <property type="entry name" value="RTK"/>
</dbReference>
<evidence type="ECO:0000313" key="10">
    <source>
        <dbReference type="EMBL" id="VDP83008.1"/>
    </source>
</evidence>
<evidence type="ECO:0000256" key="7">
    <source>
        <dbReference type="ARBA" id="ARBA00023137"/>
    </source>
</evidence>
<sequence>MTIEGESLYVVLILPFLAAGFLKLNGNINIRTICLVVIIACLCVFIPGAPCLILEYAPHGNLRDYLRAHKLVFERSDSTLALLLNYGLQVAEGMTYLASRSIIHRDLAARNILVGTNYVLKISDFGLTRNVEYYYRKVTNVMVCHIAIIPPFPFFACVSLHRWSFGVLLWEIFTFGSTPFPAVDPAAVPALIRSGGRNPRPKFAPDFVYALMRACWEWDAKRRPTFSDLHQQLIAFENRVRAKCDDGSMESNLATPTSSLSTFWDTQKFGESSSAPIGSGVVTEQLGGTYSVLDSGETEPDDSALTQYLEIKRAL</sequence>
<evidence type="ECO:0000256" key="8">
    <source>
        <dbReference type="SAM" id="Phobius"/>
    </source>
</evidence>
<evidence type="ECO:0000259" key="9">
    <source>
        <dbReference type="PROSITE" id="PS50011"/>
    </source>
</evidence>
<dbReference type="Pfam" id="PF07714">
    <property type="entry name" value="PK_Tyr_Ser-Thr"/>
    <property type="match status" value="1"/>
</dbReference>
<evidence type="ECO:0000256" key="6">
    <source>
        <dbReference type="ARBA" id="ARBA00023136"/>
    </source>
</evidence>
<evidence type="ECO:0000256" key="5">
    <source>
        <dbReference type="ARBA" id="ARBA00022840"/>
    </source>
</evidence>
<dbReference type="PROSITE" id="PS50011">
    <property type="entry name" value="PROTEIN_KINASE_DOM"/>
    <property type="match status" value="1"/>
</dbReference>
<evidence type="ECO:0000256" key="2">
    <source>
        <dbReference type="ARBA" id="ARBA00022679"/>
    </source>
</evidence>
<keyword evidence="8" id="KW-0812">Transmembrane</keyword>
<dbReference type="GO" id="GO:0005886">
    <property type="term" value="C:plasma membrane"/>
    <property type="evidence" value="ECO:0007669"/>
    <property type="project" value="TreeGrafter"/>
</dbReference>
<dbReference type="PROSITE" id="PS00109">
    <property type="entry name" value="PROTEIN_KINASE_TYR"/>
    <property type="match status" value="1"/>
</dbReference>
<comment type="subcellular location">
    <subcellularLocation>
        <location evidence="1">Endomembrane system</location>
    </subcellularLocation>
</comment>
<dbReference type="WBParaSite" id="ECPE_0000823501-mRNA-1">
    <property type="protein sequence ID" value="ECPE_0000823501-mRNA-1"/>
    <property type="gene ID" value="ECPE_0000823501"/>
</dbReference>
<dbReference type="InterPro" id="IPR001245">
    <property type="entry name" value="Ser-Thr/Tyr_kinase_cat_dom"/>
</dbReference>
<organism evidence="12">
    <name type="scientific">Echinostoma caproni</name>
    <dbReference type="NCBI Taxonomy" id="27848"/>
    <lineage>
        <taxon>Eukaryota</taxon>
        <taxon>Metazoa</taxon>
        <taxon>Spiralia</taxon>
        <taxon>Lophotrochozoa</taxon>
        <taxon>Platyhelminthes</taxon>
        <taxon>Trematoda</taxon>
        <taxon>Digenea</taxon>
        <taxon>Plagiorchiida</taxon>
        <taxon>Echinostomata</taxon>
        <taxon>Echinostomatoidea</taxon>
        <taxon>Echinostomatidae</taxon>
        <taxon>Echinostoma</taxon>
    </lineage>
</organism>
<dbReference type="SMART" id="SM00219">
    <property type="entry name" value="TyrKc"/>
    <property type="match status" value="1"/>
</dbReference>
<gene>
    <name evidence="10" type="ORF">ECPE_LOCUS8213</name>
</gene>
<keyword evidence="6 8" id="KW-0472">Membrane</keyword>
<feature type="transmembrane region" description="Helical" evidence="8">
    <location>
        <begin position="30"/>
        <end position="57"/>
    </location>
</feature>
<dbReference type="SUPFAM" id="SSF56112">
    <property type="entry name" value="Protein kinase-like (PK-like)"/>
    <property type="match status" value="1"/>
</dbReference>